<evidence type="ECO:0000313" key="2">
    <source>
        <dbReference type="EMBL" id="GBF07970.1"/>
    </source>
</evidence>
<proteinExistence type="predicted"/>
<name>A0A2I9DBC4_9DEIO</name>
<dbReference type="EMBL" id="BFAG01000020">
    <property type="protein sequence ID" value="GBF07970.1"/>
    <property type="molecule type" value="Genomic_DNA"/>
</dbReference>
<keyword evidence="3" id="KW-1185">Reference proteome</keyword>
<protein>
    <submittedName>
        <fullName evidence="2">Uncharacterized protein</fullName>
    </submittedName>
</protein>
<feature type="region of interest" description="Disordered" evidence="1">
    <location>
        <begin position="1"/>
        <end position="45"/>
    </location>
</feature>
<dbReference type="Proteomes" id="UP000236569">
    <property type="component" value="Unassembled WGS sequence"/>
</dbReference>
<feature type="compositionally biased region" description="Basic and acidic residues" evidence="1">
    <location>
        <begin position="15"/>
        <end position="24"/>
    </location>
</feature>
<dbReference type="AlphaFoldDB" id="A0A2I9DBC4"/>
<organism evidence="2 3">
    <name type="scientific">Deinococcus aerius</name>
    <dbReference type="NCBI Taxonomy" id="200253"/>
    <lineage>
        <taxon>Bacteria</taxon>
        <taxon>Thermotogati</taxon>
        <taxon>Deinococcota</taxon>
        <taxon>Deinococci</taxon>
        <taxon>Deinococcales</taxon>
        <taxon>Deinococcaceae</taxon>
        <taxon>Deinococcus</taxon>
    </lineage>
</organism>
<evidence type="ECO:0000313" key="3">
    <source>
        <dbReference type="Proteomes" id="UP000236569"/>
    </source>
</evidence>
<feature type="compositionally biased region" description="Basic and acidic residues" evidence="1">
    <location>
        <begin position="36"/>
        <end position="45"/>
    </location>
</feature>
<reference evidence="3" key="1">
    <citation type="submission" date="2018-01" db="EMBL/GenBank/DDBJ databases">
        <title>Draft Genome Sequence of the Radioresistant Bacterium Deinococcus aerius TR0125, Isolated from the Higher Atmosphere above Japan.</title>
        <authorList>
            <person name="Satoh K."/>
            <person name="Arai H."/>
            <person name="Sanzen T."/>
            <person name="Kawaguchi Y."/>
            <person name="Hayashi H."/>
            <person name="Yokobori S."/>
            <person name="Yamagishi A."/>
            <person name="Oono Y."/>
            <person name="Narumi I."/>
        </authorList>
    </citation>
    <scope>NUCLEOTIDE SEQUENCE [LARGE SCALE GENOMIC DNA]</scope>
    <source>
        <strain evidence="3">TR0125</strain>
    </source>
</reference>
<evidence type="ECO:0000256" key="1">
    <source>
        <dbReference type="SAM" id="MobiDB-lite"/>
    </source>
</evidence>
<sequence>MRQESYSHQGPVAVRRADEQDPPKAKGIKVPGRRGSGHDRFLVQG</sequence>
<gene>
    <name evidence="2" type="ORF">DAERI_200027</name>
</gene>
<accession>A0A2I9DBC4</accession>
<comment type="caution">
    <text evidence="2">The sequence shown here is derived from an EMBL/GenBank/DDBJ whole genome shotgun (WGS) entry which is preliminary data.</text>
</comment>